<dbReference type="EMBL" id="AM466062">
    <property type="protein sequence ID" value="CAN65861.1"/>
    <property type="molecule type" value="Genomic_DNA"/>
</dbReference>
<reference evidence="1" key="1">
    <citation type="journal article" date="2007" name="PLoS ONE">
        <title>The first genome sequence of an elite grapevine cultivar (Pinot noir Vitis vinifera L.): coping with a highly heterozygous genome.</title>
        <authorList>
            <person name="Velasco R."/>
            <person name="Zharkikh A."/>
            <person name="Troggio M."/>
            <person name="Cartwright D.A."/>
            <person name="Cestaro A."/>
            <person name="Pruss D."/>
            <person name="Pindo M."/>
            <person name="FitzGerald L.M."/>
            <person name="Vezzulli S."/>
            <person name="Reid J."/>
            <person name="Malacarne G."/>
            <person name="Iliev D."/>
            <person name="Coppola G."/>
            <person name="Wardell B."/>
            <person name="Micheletti D."/>
            <person name="Macalma T."/>
            <person name="Facci M."/>
            <person name="Mitchell J.T."/>
            <person name="Perazzolli M."/>
            <person name="Eldredge G."/>
            <person name="Gatto P."/>
            <person name="Oyzerski R."/>
            <person name="Moretto M."/>
            <person name="Gutin N."/>
            <person name="Stefanini M."/>
            <person name="Chen Y."/>
            <person name="Segala C."/>
            <person name="Davenport C."/>
            <person name="Dematte L."/>
            <person name="Mraz A."/>
            <person name="Battilana J."/>
            <person name="Stormo K."/>
            <person name="Costa F."/>
            <person name="Tao Q."/>
            <person name="Si-Ammour A."/>
            <person name="Harkins T."/>
            <person name="Lackey A."/>
            <person name="Perbost C."/>
            <person name="Taillon B."/>
            <person name="Stella A."/>
            <person name="Solovyev V."/>
            <person name="Fawcett J.A."/>
            <person name="Sterck L."/>
            <person name="Vandepoele K."/>
            <person name="Grando S.M."/>
            <person name="Toppo S."/>
            <person name="Moser C."/>
            <person name="Lanchbury J."/>
            <person name="Bogden R."/>
            <person name="Skolnick M."/>
            <person name="Sgaramella V."/>
            <person name="Bhatnagar S.K."/>
            <person name="Fontana P."/>
            <person name="Gutin A."/>
            <person name="Van de Peer Y."/>
            <person name="Salamini F."/>
            <person name="Viola R."/>
        </authorList>
    </citation>
    <scope>NUCLEOTIDE SEQUENCE</scope>
</reference>
<accession>A5BNV8</accession>
<organism evidence="1">
    <name type="scientific">Vitis vinifera</name>
    <name type="common">Grape</name>
    <dbReference type="NCBI Taxonomy" id="29760"/>
    <lineage>
        <taxon>Eukaryota</taxon>
        <taxon>Viridiplantae</taxon>
        <taxon>Streptophyta</taxon>
        <taxon>Embryophyta</taxon>
        <taxon>Tracheophyta</taxon>
        <taxon>Spermatophyta</taxon>
        <taxon>Magnoliopsida</taxon>
        <taxon>eudicotyledons</taxon>
        <taxon>Gunneridae</taxon>
        <taxon>Pentapetalae</taxon>
        <taxon>rosids</taxon>
        <taxon>Vitales</taxon>
        <taxon>Vitaceae</taxon>
        <taxon>Viteae</taxon>
        <taxon>Vitis</taxon>
    </lineage>
</organism>
<sequence length="186" mass="21756">MYTPLFPTCPDPEDTSVLTLQHRHRSSTIRVDPDMGSVLTFRHRFRQEWVLDDRVRPYIIQSRFHVFHRVGHVKVDWPLITALVERWHLETHTFHMLVDTGWHALCEELLGVRPTKTDIRGASLGVHFITTNFSHLPPWVVDKLWSWERLHVGCPNRSLPYAPVPIDESSLISYRHSSSCVGHIQR</sequence>
<protein>
    <recommendedName>
        <fullName evidence="2">Serine/threonine-protein phosphatase 7 long form-like</fullName>
    </recommendedName>
</protein>
<gene>
    <name evidence="1" type="ORF">VITISV_014850</name>
</gene>
<evidence type="ECO:0000313" key="1">
    <source>
        <dbReference type="EMBL" id="CAN65861.1"/>
    </source>
</evidence>
<name>A5BNV8_VITVI</name>
<dbReference type="AlphaFoldDB" id="A5BNV8"/>
<proteinExistence type="predicted"/>
<evidence type="ECO:0008006" key="2">
    <source>
        <dbReference type="Google" id="ProtNLM"/>
    </source>
</evidence>